<evidence type="ECO:0000313" key="5">
    <source>
        <dbReference type="Proteomes" id="UP001213000"/>
    </source>
</evidence>
<keyword evidence="5" id="KW-1185">Reference proteome</keyword>
<dbReference type="PANTHER" id="PTHR10039:SF17">
    <property type="entry name" value="FUNGAL STAND N-TERMINAL GOODBYE DOMAIN-CONTAINING PROTEIN-RELATED"/>
    <property type="match status" value="1"/>
</dbReference>
<evidence type="ECO:0000256" key="1">
    <source>
        <dbReference type="ARBA" id="ARBA00022737"/>
    </source>
</evidence>
<feature type="domain" description="Nephrocystin 3-like N-terminal" evidence="3">
    <location>
        <begin position="158"/>
        <end position="324"/>
    </location>
</feature>
<proteinExistence type="predicted"/>
<dbReference type="Proteomes" id="UP001213000">
    <property type="component" value="Unassembled WGS sequence"/>
</dbReference>
<dbReference type="AlphaFoldDB" id="A0AAD5YYL5"/>
<dbReference type="Gene3D" id="3.40.50.300">
    <property type="entry name" value="P-loop containing nucleotide triphosphate hydrolases"/>
    <property type="match status" value="1"/>
</dbReference>
<comment type="caution">
    <text evidence="4">The sequence shown here is derived from an EMBL/GenBank/DDBJ whole genome shotgun (WGS) entry which is preliminary data.</text>
</comment>
<dbReference type="Pfam" id="PF24883">
    <property type="entry name" value="NPHP3_N"/>
    <property type="match status" value="1"/>
</dbReference>
<name>A0AAD5YYL5_9AGAR</name>
<organism evidence="4 5">
    <name type="scientific">Leucocoprinus birnbaumii</name>
    <dbReference type="NCBI Taxonomy" id="56174"/>
    <lineage>
        <taxon>Eukaryota</taxon>
        <taxon>Fungi</taxon>
        <taxon>Dikarya</taxon>
        <taxon>Basidiomycota</taxon>
        <taxon>Agaricomycotina</taxon>
        <taxon>Agaricomycetes</taxon>
        <taxon>Agaricomycetidae</taxon>
        <taxon>Agaricales</taxon>
        <taxon>Agaricineae</taxon>
        <taxon>Agaricaceae</taxon>
        <taxon>Leucocoprinus</taxon>
    </lineage>
</organism>
<dbReference type="InterPro" id="IPR027417">
    <property type="entry name" value="P-loop_NTPase"/>
</dbReference>
<feature type="region of interest" description="Disordered" evidence="2">
    <location>
        <begin position="16"/>
        <end position="42"/>
    </location>
</feature>
<evidence type="ECO:0000313" key="4">
    <source>
        <dbReference type="EMBL" id="KAJ3576328.1"/>
    </source>
</evidence>
<reference evidence="4" key="1">
    <citation type="submission" date="2022-07" db="EMBL/GenBank/DDBJ databases">
        <title>Genome Sequence of Leucocoprinus birnbaumii.</title>
        <authorList>
            <person name="Buettner E."/>
        </authorList>
    </citation>
    <scope>NUCLEOTIDE SEQUENCE</scope>
    <source>
        <strain evidence="4">VT141</strain>
    </source>
</reference>
<sequence>MLPRFRFYLKRKLSRNDTRQESGLDRSSKKMPGTDLRTLRESSVSLELNDAPRPLIGEVISTVQSQVSSMSPEKHPENKSTSEQGASSSGAHDFVMMNPVMYHDSRHYNHAQNYNFIMAGQPVLERLMSAGTPEAGLDAAARYPLPRCYPGTRKTIQEKLLMWLNDASQERRAVWLFGSAGVGKSAVAQTFAEAAKAIGLLAAAYFFSSTHGEKSSSPLRLIPTLAYQLSTHDTQYKNIITQKLASDPSILDATLEAQFRGLIVDPFLQLSSYGVQVFEDKRHVIIIDGLDECNDDVSQCELVELIMEAAQKDQLPLIWLICSRSERHLKSTFSQLEYVSICTREELQIDSEARSDVELFLRARFTEIRTKFPNMVKADARNVWPTERDFRVISRAADGHFVVASVAEKYVGDRVVRNPEAQLGSLVNILRGLSNAGVNNPLEALDAFYTRILGKVPERAWPVVGSVLALSAYHLDLAFVEELASRLNTTEQLWIFLGITQYDFYSAMETLHSVLDVPSPEDARNKPLTFYHKSFPDYLMNERRSGKFSVYREQVYLCYLACVFNRLNITLQAGRSKRRNADKASIPYYRKLRNDLRFFYRFRLKPVSCSTRGSTLLHVLQGFSFDLMSFDEFDSGFNVLPMFAISLIRDPRLDPHFFRTDIKLEIIDSRLLNHLSLLTDGKSVEPLNLTASDPFENTKKKSVSFVIMGIGSKSGLACIGRGFGGWKWEVIWLNAVYPPTYEQQYRYQEWEEEVTGNAIKDSWGFLENREEPSESDGYFESINERSRLEKGFAEESQQRVDRSKLGDDVVETEGDVAFSAEFEEELRKQIFGSAAPLTSA</sequence>
<dbReference type="PANTHER" id="PTHR10039">
    <property type="entry name" value="AMELOGENIN"/>
    <property type="match status" value="1"/>
</dbReference>
<keyword evidence="1" id="KW-0677">Repeat</keyword>
<protein>
    <recommendedName>
        <fullName evidence="3">Nephrocystin 3-like N-terminal domain-containing protein</fullName>
    </recommendedName>
</protein>
<gene>
    <name evidence="4" type="ORF">NP233_g510</name>
</gene>
<feature type="compositionally biased region" description="Polar residues" evidence="2">
    <location>
        <begin position="81"/>
        <end position="90"/>
    </location>
</feature>
<accession>A0AAD5YYL5</accession>
<dbReference type="InterPro" id="IPR056884">
    <property type="entry name" value="NPHP3-like_N"/>
</dbReference>
<dbReference type="EMBL" id="JANIEX010000014">
    <property type="protein sequence ID" value="KAJ3576328.1"/>
    <property type="molecule type" value="Genomic_DNA"/>
</dbReference>
<feature type="compositionally biased region" description="Basic and acidic residues" evidence="2">
    <location>
        <begin position="16"/>
        <end position="28"/>
    </location>
</feature>
<evidence type="ECO:0000256" key="2">
    <source>
        <dbReference type="SAM" id="MobiDB-lite"/>
    </source>
</evidence>
<dbReference type="SUPFAM" id="SSF52540">
    <property type="entry name" value="P-loop containing nucleoside triphosphate hydrolases"/>
    <property type="match status" value="1"/>
</dbReference>
<evidence type="ECO:0000259" key="3">
    <source>
        <dbReference type="Pfam" id="PF24883"/>
    </source>
</evidence>
<feature type="region of interest" description="Disordered" evidence="2">
    <location>
        <begin position="64"/>
        <end position="90"/>
    </location>
</feature>